<proteinExistence type="predicted"/>
<gene>
    <name evidence="1" type="ORF">TMES_11785</name>
</gene>
<dbReference type="Proteomes" id="UP000193391">
    <property type="component" value="Unassembled WGS sequence"/>
</dbReference>
<reference evidence="1 2" key="1">
    <citation type="submission" date="2014-03" db="EMBL/GenBank/DDBJ databases">
        <title>The draft genome sequence of Thalassospira mesophila JCM 18969.</title>
        <authorList>
            <person name="Lai Q."/>
            <person name="Shao Z."/>
        </authorList>
    </citation>
    <scope>NUCLEOTIDE SEQUENCE [LARGE SCALE GENOMIC DNA]</scope>
    <source>
        <strain evidence="1 2">JCM 18969</strain>
    </source>
</reference>
<dbReference type="EMBL" id="JFKA01000004">
    <property type="protein sequence ID" value="OSQ38483.1"/>
    <property type="molecule type" value="Genomic_DNA"/>
</dbReference>
<comment type="caution">
    <text evidence="1">The sequence shown here is derived from an EMBL/GenBank/DDBJ whole genome shotgun (WGS) entry which is preliminary data.</text>
</comment>
<keyword evidence="2" id="KW-1185">Reference proteome</keyword>
<name>A0A1Y2L073_9PROT</name>
<accession>A0A1Y2L073</accession>
<dbReference type="AlphaFoldDB" id="A0A1Y2L073"/>
<sequence length="142" mass="15705">MAISCHFKANLCPDRPTRQRNYPHGYNFVLKQFPKQIVVCFDEKVTGRSELPSASTPETRNLPSGLPMHFRDAFARHAPCVPVNVIWQGTQPNAQKKNEAGWGTCFAFSWGQMVLGRPCERGIFDLGGDVVGGNNNQVTGGK</sequence>
<protein>
    <submittedName>
        <fullName evidence="1">Uncharacterized protein</fullName>
    </submittedName>
</protein>
<evidence type="ECO:0000313" key="2">
    <source>
        <dbReference type="Proteomes" id="UP000193391"/>
    </source>
</evidence>
<organism evidence="1 2">
    <name type="scientific">Thalassospira mesophila</name>
    <dbReference type="NCBI Taxonomy" id="1293891"/>
    <lineage>
        <taxon>Bacteria</taxon>
        <taxon>Pseudomonadati</taxon>
        <taxon>Pseudomonadota</taxon>
        <taxon>Alphaproteobacteria</taxon>
        <taxon>Rhodospirillales</taxon>
        <taxon>Thalassospiraceae</taxon>
        <taxon>Thalassospira</taxon>
    </lineage>
</organism>
<evidence type="ECO:0000313" key="1">
    <source>
        <dbReference type="EMBL" id="OSQ38483.1"/>
    </source>
</evidence>